<comment type="cofactor">
    <cofactor evidence="1">
        <name>heme</name>
        <dbReference type="ChEBI" id="CHEBI:30413"/>
    </cofactor>
</comment>
<dbReference type="PRINTS" id="PR00463">
    <property type="entry name" value="EP450I"/>
</dbReference>
<name>A0A9J5YW06_SOLCO</name>
<protein>
    <recommendedName>
        <fullName evidence="12">Cytochrome P450</fullName>
    </recommendedName>
</protein>
<evidence type="ECO:0000256" key="5">
    <source>
        <dbReference type="ARBA" id="ARBA00022723"/>
    </source>
</evidence>
<dbReference type="Proteomes" id="UP000824120">
    <property type="component" value="Chromosome 5"/>
</dbReference>
<keyword evidence="7" id="KW-0408">Iron</keyword>
<proteinExistence type="inferred from homology"/>
<dbReference type="InterPro" id="IPR001128">
    <property type="entry name" value="Cyt_P450"/>
</dbReference>
<dbReference type="Gene3D" id="1.10.630.10">
    <property type="entry name" value="Cytochrome P450"/>
    <property type="match status" value="2"/>
</dbReference>
<evidence type="ECO:0000256" key="3">
    <source>
        <dbReference type="ARBA" id="ARBA00010617"/>
    </source>
</evidence>
<evidence type="ECO:0000256" key="9">
    <source>
        <dbReference type="ARBA" id="ARBA00023136"/>
    </source>
</evidence>
<evidence type="ECO:0000256" key="8">
    <source>
        <dbReference type="ARBA" id="ARBA00023033"/>
    </source>
</evidence>
<keyword evidence="4" id="KW-0349">Heme</keyword>
<keyword evidence="11" id="KW-1185">Reference proteome</keyword>
<evidence type="ECO:0000313" key="10">
    <source>
        <dbReference type="EMBL" id="KAG5604907.1"/>
    </source>
</evidence>
<keyword evidence="6" id="KW-0560">Oxidoreductase</keyword>
<dbReference type="GO" id="GO:0016020">
    <property type="term" value="C:membrane"/>
    <property type="evidence" value="ECO:0007669"/>
    <property type="project" value="UniProtKB-SubCell"/>
</dbReference>
<dbReference type="EMBL" id="JACXVP010000005">
    <property type="protein sequence ID" value="KAG5604907.1"/>
    <property type="molecule type" value="Genomic_DNA"/>
</dbReference>
<comment type="caution">
    <text evidence="10">The sequence shown here is derived from an EMBL/GenBank/DDBJ whole genome shotgun (WGS) entry which is preliminary data.</text>
</comment>
<evidence type="ECO:0000256" key="4">
    <source>
        <dbReference type="ARBA" id="ARBA00022617"/>
    </source>
</evidence>
<keyword evidence="9" id="KW-0472">Membrane</keyword>
<evidence type="ECO:0008006" key="12">
    <source>
        <dbReference type="Google" id="ProtNLM"/>
    </source>
</evidence>
<organism evidence="10 11">
    <name type="scientific">Solanum commersonii</name>
    <name type="common">Commerson's wild potato</name>
    <name type="synonym">Commerson's nightshade</name>
    <dbReference type="NCBI Taxonomy" id="4109"/>
    <lineage>
        <taxon>Eukaryota</taxon>
        <taxon>Viridiplantae</taxon>
        <taxon>Streptophyta</taxon>
        <taxon>Embryophyta</taxon>
        <taxon>Tracheophyta</taxon>
        <taxon>Spermatophyta</taxon>
        <taxon>Magnoliopsida</taxon>
        <taxon>eudicotyledons</taxon>
        <taxon>Gunneridae</taxon>
        <taxon>Pentapetalae</taxon>
        <taxon>asterids</taxon>
        <taxon>lamiids</taxon>
        <taxon>Solanales</taxon>
        <taxon>Solanaceae</taxon>
        <taxon>Solanoideae</taxon>
        <taxon>Solaneae</taxon>
        <taxon>Solanum</taxon>
    </lineage>
</organism>
<keyword evidence="8" id="KW-0503">Monooxygenase</keyword>
<dbReference type="AlphaFoldDB" id="A0A9J5YW06"/>
<dbReference type="GO" id="GO:0016705">
    <property type="term" value="F:oxidoreductase activity, acting on paired donors, with incorporation or reduction of molecular oxygen"/>
    <property type="evidence" value="ECO:0007669"/>
    <property type="project" value="InterPro"/>
</dbReference>
<gene>
    <name evidence="10" type="ORF">H5410_026399</name>
</gene>
<keyword evidence="5" id="KW-0479">Metal-binding</keyword>
<dbReference type="InterPro" id="IPR036396">
    <property type="entry name" value="Cyt_P450_sf"/>
</dbReference>
<evidence type="ECO:0000256" key="6">
    <source>
        <dbReference type="ARBA" id="ARBA00023002"/>
    </source>
</evidence>
<dbReference type="GO" id="GO:0020037">
    <property type="term" value="F:heme binding"/>
    <property type="evidence" value="ECO:0007669"/>
    <property type="project" value="InterPro"/>
</dbReference>
<dbReference type="OrthoDB" id="2789670at2759"/>
<dbReference type="PANTHER" id="PTHR47943:SF6">
    <property type="entry name" value="CYTOCHROME P450"/>
    <property type="match status" value="1"/>
</dbReference>
<dbReference type="Pfam" id="PF00067">
    <property type="entry name" value="p450"/>
    <property type="match status" value="1"/>
</dbReference>
<comment type="similarity">
    <text evidence="3">Belongs to the cytochrome P450 family.</text>
</comment>
<dbReference type="GO" id="GO:0005506">
    <property type="term" value="F:iron ion binding"/>
    <property type="evidence" value="ECO:0007669"/>
    <property type="project" value="InterPro"/>
</dbReference>
<sequence>MYVQLGLVPTIVASSVDAAEKVLKTYDHIFANRPHHETSQHLAYGQKNLVFAKYGVLAQHTKISLKKEARNGVWMRTWTRRDSKLLIHTQAQGSFKVFDEFFEKIIDKHIHTHEQKQNKDFVDTMMDIMQSREAKFYTCLAAMDTITSSTEWIQTELLRHSQVTKKLQKELQEVVGFDRTVGESDLENLNYLDMVVKEGLRMHPVAPLFYHKSMEDCVIDGFHVQKGSRIIINCYTIHMDPNVWPEPEKFLPERFVGSNVYFCGLHFHLVPFGSERKSFPGMQLAVTIVRLVVVQLVHCFKWELPNSMQPCDLDIDE</sequence>
<dbReference type="InterPro" id="IPR002401">
    <property type="entry name" value="Cyt_P450_E_grp-I"/>
</dbReference>
<comment type="subcellular location">
    <subcellularLocation>
        <location evidence="2">Membrane</location>
    </subcellularLocation>
</comment>
<evidence type="ECO:0000256" key="7">
    <source>
        <dbReference type="ARBA" id="ARBA00023004"/>
    </source>
</evidence>
<reference evidence="10 11" key="1">
    <citation type="submission" date="2020-09" db="EMBL/GenBank/DDBJ databases">
        <title>De no assembly of potato wild relative species, Solanum commersonii.</title>
        <authorList>
            <person name="Cho K."/>
        </authorList>
    </citation>
    <scope>NUCLEOTIDE SEQUENCE [LARGE SCALE GENOMIC DNA]</scope>
    <source>
        <strain evidence="10">LZ3.2</strain>
        <tissue evidence="10">Leaf</tissue>
    </source>
</reference>
<dbReference type="PANTHER" id="PTHR47943">
    <property type="entry name" value="CYTOCHROME P450 93A3-LIKE"/>
    <property type="match status" value="1"/>
</dbReference>
<evidence type="ECO:0000256" key="1">
    <source>
        <dbReference type="ARBA" id="ARBA00001971"/>
    </source>
</evidence>
<dbReference type="GO" id="GO:0004497">
    <property type="term" value="F:monooxygenase activity"/>
    <property type="evidence" value="ECO:0007669"/>
    <property type="project" value="UniProtKB-KW"/>
</dbReference>
<evidence type="ECO:0000256" key="2">
    <source>
        <dbReference type="ARBA" id="ARBA00004370"/>
    </source>
</evidence>
<accession>A0A9J5YW06</accession>
<dbReference type="SUPFAM" id="SSF48264">
    <property type="entry name" value="Cytochrome P450"/>
    <property type="match status" value="1"/>
</dbReference>
<evidence type="ECO:0000313" key="11">
    <source>
        <dbReference type="Proteomes" id="UP000824120"/>
    </source>
</evidence>